<dbReference type="STRING" id="246199.CUS_4770"/>
<protein>
    <submittedName>
        <fullName evidence="2">Conserved domain protein</fullName>
    </submittedName>
</protein>
<evidence type="ECO:0000259" key="1">
    <source>
        <dbReference type="Pfam" id="PF24705"/>
    </source>
</evidence>
<sequence length="94" mass="11204">MSQNWEQLKRVARITDETIEEAKIEIEEYPGIMTECPYDEFTDAVTIDSFDGWKADCMAYFWFDNEESDLSMECIAEFNGRELKRIYINQIHVF</sequence>
<dbReference type="Proteomes" id="UP000004259">
    <property type="component" value="Unassembled WGS sequence"/>
</dbReference>
<reference evidence="2 3" key="1">
    <citation type="submission" date="2011-02" db="EMBL/GenBank/DDBJ databases">
        <authorList>
            <person name="Nelson K.E."/>
            <person name="Sutton G."/>
            <person name="Torralba M."/>
            <person name="Durkin S."/>
            <person name="Harkins D."/>
            <person name="Montgomery R."/>
            <person name="Ziemer C."/>
            <person name="Klaassens E."/>
            <person name="Ocuiv P."/>
            <person name="Morrison M."/>
        </authorList>
    </citation>
    <scope>NUCLEOTIDE SEQUENCE [LARGE SCALE GENOMIC DNA]</scope>
    <source>
        <strain evidence="2 3">8</strain>
    </source>
</reference>
<keyword evidence="3" id="KW-1185">Reference proteome</keyword>
<name>E9SA95_RUMAL</name>
<comment type="caution">
    <text evidence="2">The sequence shown here is derived from an EMBL/GenBank/DDBJ whole genome shotgun (WGS) entry which is preliminary data.</text>
</comment>
<organism evidence="2 3">
    <name type="scientific">Ruminococcus albus 8</name>
    <dbReference type="NCBI Taxonomy" id="246199"/>
    <lineage>
        <taxon>Bacteria</taxon>
        <taxon>Bacillati</taxon>
        <taxon>Bacillota</taxon>
        <taxon>Clostridia</taxon>
        <taxon>Eubacteriales</taxon>
        <taxon>Oscillospiraceae</taxon>
        <taxon>Ruminococcus</taxon>
    </lineage>
</organism>
<gene>
    <name evidence="2" type="ORF">CUS_4770</name>
</gene>
<feature type="domain" description="DUF7668" evidence="1">
    <location>
        <begin position="6"/>
        <end position="93"/>
    </location>
</feature>
<evidence type="ECO:0000313" key="2">
    <source>
        <dbReference type="EMBL" id="EGC03800.1"/>
    </source>
</evidence>
<dbReference type="Pfam" id="PF24705">
    <property type="entry name" value="DUF7668"/>
    <property type="match status" value="1"/>
</dbReference>
<accession>E9SA95</accession>
<dbReference type="InterPro" id="IPR056085">
    <property type="entry name" value="DUF7668"/>
</dbReference>
<dbReference type="AlphaFoldDB" id="E9SA95"/>
<proteinExistence type="predicted"/>
<evidence type="ECO:0000313" key="3">
    <source>
        <dbReference type="Proteomes" id="UP000004259"/>
    </source>
</evidence>
<dbReference type="EMBL" id="ADKM02000052">
    <property type="protein sequence ID" value="EGC03800.1"/>
    <property type="molecule type" value="Genomic_DNA"/>
</dbReference>